<dbReference type="GO" id="GO:0046872">
    <property type="term" value="F:metal ion binding"/>
    <property type="evidence" value="ECO:0007669"/>
    <property type="project" value="InterPro"/>
</dbReference>
<feature type="domain" description="Rubrerythrin diiron-binding" evidence="1">
    <location>
        <begin position="21"/>
        <end position="84"/>
    </location>
</feature>
<dbReference type="Gene3D" id="1.20.1260.10">
    <property type="match status" value="1"/>
</dbReference>
<dbReference type="InterPro" id="IPR003251">
    <property type="entry name" value="Rr_diiron-bd_dom"/>
</dbReference>
<dbReference type="AlphaFoldDB" id="A0A1G5RTK0"/>
<dbReference type="GO" id="GO:0016491">
    <property type="term" value="F:oxidoreductase activity"/>
    <property type="evidence" value="ECO:0007669"/>
    <property type="project" value="InterPro"/>
</dbReference>
<dbReference type="InterPro" id="IPR009078">
    <property type="entry name" value="Ferritin-like_SF"/>
</dbReference>
<name>A0A1G5RTK0_9FIRM</name>
<dbReference type="InterPro" id="IPR012347">
    <property type="entry name" value="Ferritin-like"/>
</dbReference>
<accession>A0A1G5RTK0</accession>
<evidence type="ECO:0000259" key="1">
    <source>
        <dbReference type="Pfam" id="PF02915"/>
    </source>
</evidence>
<reference evidence="2 3" key="1">
    <citation type="submission" date="2016-10" db="EMBL/GenBank/DDBJ databases">
        <authorList>
            <person name="de Groot N.N."/>
        </authorList>
    </citation>
    <scope>NUCLEOTIDE SEQUENCE [LARGE SCALE GENOMIC DNA]</scope>
    <source>
        <strain evidence="2 3">DSM 2784</strain>
    </source>
</reference>
<sequence length="167" mass="19055">MVHVAVKFDGKRLFKTLVLNEAKVAEFYTTLAGEMKEGKGRKLFERMAKEELRHEKIYAALLDKLPNDGELDLDDEDAEYMNALIQDNMFDDAEDTVAKVRGKYAKDDALTIAEKIERDGLIFVSELMRLYPDVAPDEIKVVLAEERKHLKSVLQAKMDFAADVLML</sequence>
<dbReference type="Pfam" id="PF02915">
    <property type="entry name" value="Rubrerythrin"/>
    <property type="match status" value="1"/>
</dbReference>
<gene>
    <name evidence="2" type="ORF">SAMN03080599_00726</name>
</gene>
<dbReference type="SUPFAM" id="SSF47240">
    <property type="entry name" value="Ferritin-like"/>
    <property type="match status" value="1"/>
</dbReference>
<proteinExistence type="predicted"/>
<dbReference type="OrthoDB" id="1951931at2"/>
<evidence type="ECO:0000313" key="3">
    <source>
        <dbReference type="Proteomes" id="UP000199208"/>
    </source>
</evidence>
<organism evidence="2 3">
    <name type="scientific">Acidaminobacter hydrogenoformans DSM 2784</name>
    <dbReference type="NCBI Taxonomy" id="1120920"/>
    <lineage>
        <taxon>Bacteria</taxon>
        <taxon>Bacillati</taxon>
        <taxon>Bacillota</taxon>
        <taxon>Clostridia</taxon>
        <taxon>Peptostreptococcales</taxon>
        <taxon>Acidaminobacteraceae</taxon>
        <taxon>Acidaminobacter</taxon>
    </lineage>
</organism>
<dbReference type="Proteomes" id="UP000199208">
    <property type="component" value="Unassembled WGS sequence"/>
</dbReference>
<dbReference type="EMBL" id="FMWL01000002">
    <property type="protein sequence ID" value="SCZ77327.1"/>
    <property type="molecule type" value="Genomic_DNA"/>
</dbReference>
<dbReference type="STRING" id="1120920.SAMN03080599_00726"/>
<evidence type="ECO:0000313" key="2">
    <source>
        <dbReference type="EMBL" id="SCZ77327.1"/>
    </source>
</evidence>
<protein>
    <submittedName>
        <fullName evidence="2">Rubrerythrin</fullName>
    </submittedName>
</protein>
<keyword evidence="3" id="KW-1185">Reference proteome</keyword>